<sequence length="65" mass="7353">MRYLNPSALVAARYIASEAMRRRRPRRAARVRAYAPARFVPCAPTPHDILNAVLDGLHRLEVRAA</sequence>
<dbReference type="Proteomes" id="UP001348641">
    <property type="component" value="Unassembled WGS sequence"/>
</dbReference>
<dbReference type="EMBL" id="JAUUCC010000002">
    <property type="protein sequence ID" value="MEE2049105.1"/>
    <property type="molecule type" value="Genomic_DNA"/>
</dbReference>
<accession>A0ABU7KIJ5</accession>
<dbReference type="RefSeq" id="WP_330156407.1">
    <property type="nucleotide sequence ID" value="NZ_BAAAJA010000013.1"/>
</dbReference>
<evidence type="ECO:0000313" key="1">
    <source>
        <dbReference type="EMBL" id="MEE2049105.1"/>
    </source>
</evidence>
<organism evidence="1 2">
    <name type="scientific">Nocardiopsis tropica</name>
    <dbReference type="NCBI Taxonomy" id="109330"/>
    <lineage>
        <taxon>Bacteria</taxon>
        <taxon>Bacillati</taxon>
        <taxon>Actinomycetota</taxon>
        <taxon>Actinomycetes</taxon>
        <taxon>Streptosporangiales</taxon>
        <taxon>Nocardiopsidaceae</taxon>
        <taxon>Nocardiopsis</taxon>
    </lineage>
</organism>
<gene>
    <name evidence="1" type="ORF">Q8A49_01175</name>
</gene>
<comment type="caution">
    <text evidence="1">The sequence shown here is derived from an EMBL/GenBank/DDBJ whole genome shotgun (WGS) entry which is preliminary data.</text>
</comment>
<name>A0ABU7KIJ5_9ACTN</name>
<protein>
    <submittedName>
        <fullName evidence="1">Uncharacterized protein</fullName>
    </submittedName>
</protein>
<proteinExistence type="predicted"/>
<reference evidence="1 2" key="1">
    <citation type="submission" date="2023-07" db="EMBL/GenBank/DDBJ databases">
        <authorList>
            <person name="Girao M."/>
            <person name="Carvalho M.F."/>
        </authorList>
    </citation>
    <scope>NUCLEOTIDE SEQUENCE [LARGE SCALE GENOMIC DNA]</scope>
    <source>
        <strain evidence="1 2">66/93</strain>
    </source>
</reference>
<evidence type="ECO:0000313" key="2">
    <source>
        <dbReference type="Proteomes" id="UP001348641"/>
    </source>
</evidence>